<organism evidence="3 4">
    <name type="scientific">Cohnella zeiphila</name>
    <dbReference type="NCBI Taxonomy" id="2761120"/>
    <lineage>
        <taxon>Bacteria</taxon>
        <taxon>Bacillati</taxon>
        <taxon>Bacillota</taxon>
        <taxon>Bacilli</taxon>
        <taxon>Bacillales</taxon>
        <taxon>Paenibacillaceae</taxon>
        <taxon>Cohnella</taxon>
    </lineage>
</organism>
<dbReference type="EMBL" id="JACJVO010000007">
    <property type="protein sequence ID" value="MBB6730476.1"/>
    <property type="molecule type" value="Genomic_DNA"/>
</dbReference>
<protein>
    <submittedName>
        <fullName evidence="3">Transposase</fullName>
    </submittedName>
</protein>
<sequence>MDGMFVGSIDNDRLRSLLDSEEACVQALYDAKWPDGYRCPRCEHPHAYVISTRRFPLFECRNCKKQTSLIVDTVFQGTRTPLHLWFQAIYLHSRPEGINALRLAETIGVTYKTSWLICHKLRTAMSHAEASRLLEGLVRVTDTTIYYRLAGISNWQPQEQSVLIAASAGEIGYLERIKIERQDKNLLKNRLTSPSAASFVLRHVAPEAWNDLTITRRRKEHDRALLSVGEALDNWLAWLFRGVGPKHLQAYITHFCYWWNERNRSMFEDLLKWCAATPRTTYRELTGRAAGRSSRPVRSANPASRVVAG</sequence>
<gene>
    <name evidence="3" type="ORF">H7C18_06135</name>
</gene>
<reference evidence="3 4" key="1">
    <citation type="submission" date="2020-08" db="EMBL/GenBank/DDBJ databases">
        <title>Cohnella phylogeny.</title>
        <authorList>
            <person name="Dunlap C."/>
        </authorList>
    </citation>
    <scope>NUCLEOTIDE SEQUENCE [LARGE SCALE GENOMIC DNA]</scope>
    <source>
        <strain evidence="3 4">CBP 2801</strain>
    </source>
</reference>
<feature type="domain" description="Transposase zinc-ribbon" evidence="2">
    <location>
        <begin position="20"/>
        <end position="66"/>
    </location>
</feature>
<evidence type="ECO:0000259" key="2">
    <source>
        <dbReference type="Pfam" id="PF12760"/>
    </source>
</evidence>
<evidence type="ECO:0000313" key="3">
    <source>
        <dbReference type="EMBL" id="MBB6730476.1"/>
    </source>
</evidence>
<dbReference type="InterPro" id="IPR024442">
    <property type="entry name" value="Transposase_Zn_ribbon"/>
</dbReference>
<dbReference type="AlphaFoldDB" id="A0A7X0VTZ5"/>
<feature type="region of interest" description="Disordered" evidence="1">
    <location>
        <begin position="286"/>
        <end position="309"/>
    </location>
</feature>
<dbReference type="Proteomes" id="UP000564644">
    <property type="component" value="Unassembled WGS sequence"/>
</dbReference>
<keyword evidence="4" id="KW-1185">Reference proteome</keyword>
<dbReference type="Pfam" id="PF12760">
    <property type="entry name" value="Zn_ribbon_IS1595"/>
    <property type="match status" value="1"/>
</dbReference>
<accession>A0A7X0VTZ5</accession>
<name>A0A7X0VTZ5_9BACL</name>
<proteinExistence type="predicted"/>
<comment type="caution">
    <text evidence="3">The sequence shown here is derived from an EMBL/GenBank/DDBJ whole genome shotgun (WGS) entry which is preliminary data.</text>
</comment>
<evidence type="ECO:0000256" key="1">
    <source>
        <dbReference type="SAM" id="MobiDB-lite"/>
    </source>
</evidence>
<evidence type="ECO:0000313" key="4">
    <source>
        <dbReference type="Proteomes" id="UP000564644"/>
    </source>
</evidence>